<dbReference type="SUPFAM" id="SSF49899">
    <property type="entry name" value="Concanavalin A-like lectins/glucanases"/>
    <property type="match status" value="1"/>
</dbReference>
<dbReference type="InterPro" id="IPR041542">
    <property type="entry name" value="GH43_C2"/>
</dbReference>
<evidence type="ECO:0000256" key="5">
    <source>
        <dbReference type="PIRSR" id="PIRSR606710-2"/>
    </source>
</evidence>
<dbReference type="KEGG" id="fbm:MQE35_14645"/>
<organism evidence="8 9">
    <name type="scientific">Abyssalbus ytuae</name>
    <dbReference type="NCBI Taxonomy" id="2926907"/>
    <lineage>
        <taxon>Bacteria</taxon>
        <taxon>Pseudomonadati</taxon>
        <taxon>Bacteroidota</taxon>
        <taxon>Flavobacteriia</taxon>
        <taxon>Flavobacteriales</taxon>
        <taxon>Flavobacteriaceae</taxon>
        <taxon>Abyssalbus</taxon>
    </lineage>
</organism>
<dbReference type="Pfam" id="PF04616">
    <property type="entry name" value="Glyco_hydro_43"/>
    <property type="match status" value="1"/>
</dbReference>
<keyword evidence="2 6" id="KW-0378">Hydrolase</keyword>
<evidence type="ECO:0000256" key="3">
    <source>
        <dbReference type="ARBA" id="ARBA00023295"/>
    </source>
</evidence>
<evidence type="ECO:0000256" key="4">
    <source>
        <dbReference type="PIRSR" id="PIRSR606710-1"/>
    </source>
</evidence>
<dbReference type="GO" id="GO:0004553">
    <property type="term" value="F:hydrolase activity, hydrolyzing O-glycosyl compounds"/>
    <property type="evidence" value="ECO:0007669"/>
    <property type="project" value="InterPro"/>
</dbReference>
<dbReference type="SUPFAM" id="SSF75005">
    <property type="entry name" value="Arabinanase/levansucrase/invertase"/>
    <property type="match status" value="1"/>
</dbReference>
<feature type="active site" description="Proton acceptor" evidence="4">
    <location>
        <position position="49"/>
    </location>
</feature>
<evidence type="ECO:0000259" key="7">
    <source>
        <dbReference type="Pfam" id="PF17851"/>
    </source>
</evidence>
<dbReference type="Proteomes" id="UP000831290">
    <property type="component" value="Chromosome"/>
</dbReference>
<keyword evidence="9" id="KW-1185">Reference proteome</keyword>
<sequence>MNIRTLFYFSFFIPLFFYLNSCKTKEEAKLKPVQPQTYTNPILTGFYPDPSICNDGKGNYYLVNSTFAYYPGIPIFHSTDLVNWNQIGHVLNRPEQLDLEGYRVTRAIFAPAISYNKGTFYLTCTLVDGKGNFVVTAKNPEGPWSNPKWLPEIKGIDPSLFFDDNGKSYIVYNSDAPDNKPEYDGHRTIRVNEFDKDSLKVISENRILVNGGVNFSEKPIWAEGPHIYKINDYYYLMTAEGGTAVNHTEVIYRTHHLDSTFVPYENNPILTQKHLDPTRKNPVTSAGHADLIQTKEGEWYGVFLACRPYEGDFYNTGRETFLAPVKWENNWPVFDLDGEEIKYKYPLPKNTKIDTTLFPLNNNFGFKENFEEPELKFHWTFLRTVKTPWYNLHEKQGYLTIKTRPETVSGTSNPSFIAHRQQHLKGNVSTEFIFEPKKENEKAGLIIFQNETHYYYLCKSLKNNIPVVQLYQSNGKDMELLATKELKAGLPELALRIEADFSKYHFYYKENKQWISLKKDIDAKFLSTHIAGGFVGAVYAMYTTSLGEPGHNQASYNWFEYTGHDPVYTE</sequence>
<evidence type="ECO:0000256" key="2">
    <source>
        <dbReference type="ARBA" id="ARBA00022801"/>
    </source>
</evidence>
<reference evidence="8" key="1">
    <citation type="submission" date="2022-03" db="EMBL/GenBank/DDBJ databases">
        <title>Description of Abyssus ytuae gen. nov., sp. nov., a novel member of the family Flavobacteriaceae isolated from the sediment of Mariana Trench.</title>
        <authorList>
            <person name="Zhang J."/>
            <person name="Xu X."/>
        </authorList>
    </citation>
    <scope>NUCLEOTIDE SEQUENCE</scope>
    <source>
        <strain evidence="8">MT3330</strain>
    </source>
</reference>
<evidence type="ECO:0000256" key="6">
    <source>
        <dbReference type="RuleBase" id="RU361187"/>
    </source>
</evidence>
<feature type="site" description="Important for catalytic activity, responsible for pKa modulation of the active site Glu and correct orientation of both the proton donor and substrate" evidence="5">
    <location>
        <position position="157"/>
    </location>
</feature>
<protein>
    <submittedName>
        <fullName evidence="8">Glycoside hydrolase family 43 protein</fullName>
    </submittedName>
</protein>
<dbReference type="CDD" id="cd18617">
    <property type="entry name" value="GH43_XynB-like"/>
    <property type="match status" value="1"/>
</dbReference>
<evidence type="ECO:0000313" key="8">
    <source>
        <dbReference type="EMBL" id="UOB16964.1"/>
    </source>
</evidence>
<dbReference type="Pfam" id="PF17851">
    <property type="entry name" value="GH43_C2"/>
    <property type="match status" value="1"/>
</dbReference>
<feature type="domain" description="Beta-xylosidase C-terminal Concanavalin A-like" evidence="7">
    <location>
        <begin position="367"/>
        <end position="562"/>
    </location>
</feature>
<dbReference type="Gene3D" id="2.60.120.200">
    <property type="match status" value="1"/>
</dbReference>
<evidence type="ECO:0000256" key="1">
    <source>
        <dbReference type="ARBA" id="ARBA00009865"/>
    </source>
</evidence>
<keyword evidence="3 6" id="KW-0326">Glycosidase</keyword>
<evidence type="ECO:0000313" key="9">
    <source>
        <dbReference type="Proteomes" id="UP000831290"/>
    </source>
</evidence>
<dbReference type="InterPro" id="IPR006710">
    <property type="entry name" value="Glyco_hydro_43"/>
</dbReference>
<dbReference type="PANTHER" id="PTHR42812:SF12">
    <property type="entry name" value="BETA-XYLOSIDASE-RELATED"/>
    <property type="match status" value="1"/>
</dbReference>
<accession>A0A9E6ZJV9</accession>
<proteinExistence type="inferred from homology"/>
<dbReference type="PANTHER" id="PTHR42812">
    <property type="entry name" value="BETA-XYLOSIDASE"/>
    <property type="match status" value="1"/>
</dbReference>
<dbReference type="AlphaFoldDB" id="A0A9E6ZJV9"/>
<dbReference type="GO" id="GO:0005975">
    <property type="term" value="P:carbohydrate metabolic process"/>
    <property type="evidence" value="ECO:0007669"/>
    <property type="project" value="InterPro"/>
</dbReference>
<comment type="similarity">
    <text evidence="1 6">Belongs to the glycosyl hydrolase 43 family.</text>
</comment>
<dbReference type="InterPro" id="IPR013320">
    <property type="entry name" value="ConA-like_dom_sf"/>
</dbReference>
<gene>
    <name evidence="8" type="ORF">MQE35_14645</name>
</gene>
<feature type="active site" description="Proton donor" evidence="4">
    <location>
        <position position="223"/>
    </location>
</feature>
<dbReference type="InterPro" id="IPR023296">
    <property type="entry name" value="Glyco_hydro_beta-prop_sf"/>
</dbReference>
<dbReference type="RefSeq" id="WP_255842222.1">
    <property type="nucleotide sequence ID" value="NZ_CP094358.1"/>
</dbReference>
<name>A0A9E6ZJV9_9FLAO</name>
<dbReference type="EMBL" id="CP094358">
    <property type="protein sequence ID" value="UOB16964.1"/>
    <property type="molecule type" value="Genomic_DNA"/>
</dbReference>
<dbReference type="Gene3D" id="2.115.10.20">
    <property type="entry name" value="Glycosyl hydrolase domain, family 43"/>
    <property type="match status" value="1"/>
</dbReference>
<dbReference type="InterPro" id="IPR051795">
    <property type="entry name" value="Glycosyl_Hydrlase_43"/>
</dbReference>